<gene>
    <name evidence="2" type="ORF">Pcatena_15730</name>
</gene>
<organism evidence="2 3">
    <name type="scientific">Parolsenella catena</name>
    <dbReference type="NCBI Taxonomy" id="2003188"/>
    <lineage>
        <taxon>Bacteria</taxon>
        <taxon>Bacillati</taxon>
        <taxon>Actinomycetota</taxon>
        <taxon>Coriobacteriia</taxon>
        <taxon>Coriobacteriales</taxon>
        <taxon>Atopobiaceae</taxon>
        <taxon>Parolsenella</taxon>
    </lineage>
</organism>
<accession>A0A3G9K356</accession>
<protein>
    <recommendedName>
        <fullName evidence="1">WYL domain-containing protein</fullName>
    </recommendedName>
</protein>
<evidence type="ECO:0000259" key="1">
    <source>
        <dbReference type="Pfam" id="PF13280"/>
    </source>
</evidence>
<dbReference type="Proteomes" id="UP000273154">
    <property type="component" value="Chromosome"/>
</dbReference>
<proteinExistence type="predicted"/>
<dbReference type="AlphaFoldDB" id="A0A3G9K356"/>
<evidence type="ECO:0000313" key="3">
    <source>
        <dbReference type="Proteomes" id="UP000273154"/>
    </source>
</evidence>
<dbReference type="KEGG" id="pcat:Pcatena_15730"/>
<name>A0A3G9K356_9ACTN</name>
<reference evidence="3" key="1">
    <citation type="submission" date="2018-11" db="EMBL/GenBank/DDBJ databases">
        <title>Comparative genomics of Parolsenella catena and Libanicoccus massiliensis: Reclassification of Libanicoccus massiliensis as Parolsenella massiliensis comb. nov.</title>
        <authorList>
            <person name="Sakamoto M."/>
            <person name="Ikeyama N."/>
            <person name="Murakami T."/>
            <person name="Mori H."/>
            <person name="Yuki M."/>
            <person name="Ohkuma M."/>
        </authorList>
    </citation>
    <scope>NUCLEOTIDE SEQUENCE [LARGE SCALE GENOMIC DNA]</scope>
    <source>
        <strain evidence="3">JCM 31932</strain>
    </source>
</reference>
<feature type="domain" description="WYL" evidence="1">
    <location>
        <begin position="143"/>
        <end position="199"/>
    </location>
</feature>
<evidence type="ECO:0000313" key="2">
    <source>
        <dbReference type="EMBL" id="BBH50986.1"/>
    </source>
</evidence>
<sequence length="308" mass="34345">MEVLSLDKDSVNKALATLTEPSDVDAEAVFVVENAYAGRLRRIGDGSPLLAKRPRLTTEQANAYCEALDRLGIPRDDERRAALERAVYPKGYRHPASIQERMTTDGELHALEVCATSIVRARGVQKEDSTSDDRETRNKVRQPVVTFSYASKNRTGNRTSEQRHVVPLALRLFNGTWQVDAYDLDRKAARTFVARNMGDTELSEQTAVAIISSIDADDGNRVMITCADMDTAHELLALNEARLEETADGIVVSIPYYQDGEHSTPGSWLPRHLIPLMGSISFEDERISHAITEIVRKDLEHARRQGCI</sequence>
<keyword evidence="3" id="KW-1185">Reference proteome</keyword>
<dbReference type="EMBL" id="AP019367">
    <property type="protein sequence ID" value="BBH50986.1"/>
    <property type="molecule type" value="Genomic_DNA"/>
</dbReference>
<dbReference type="Pfam" id="PF13280">
    <property type="entry name" value="WYL"/>
    <property type="match status" value="1"/>
</dbReference>
<dbReference type="InterPro" id="IPR026881">
    <property type="entry name" value="WYL_dom"/>
</dbReference>